<reference evidence="7" key="1">
    <citation type="submission" date="2006-06" db="EMBL/GenBank/DDBJ databases">
        <title>Complete sequence of Trichodesmium erythraeum IMS101.</title>
        <authorList>
            <consortium name="US DOE Joint Genome Institute"/>
            <person name="Copeland A."/>
            <person name="Lucas S."/>
            <person name="Lapidus A."/>
            <person name="Barry K."/>
            <person name="Detter J.C."/>
            <person name="Glavina del Rio T."/>
            <person name="Hammon N."/>
            <person name="Israni S."/>
            <person name="Dalin E."/>
            <person name="Tice H."/>
            <person name="Pitluck S."/>
            <person name="Kiss H."/>
            <person name="Munk A.C."/>
            <person name="Brettin T."/>
            <person name="Bruce D."/>
            <person name="Han C."/>
            <person name="Tapia R."/>
            <person name="Gilna P."/>
            <person name="Schmutz J."/>
            <person name="Larimer F."/>
            <person name="Land M."/>
            <person name="Hauser L."/>
            <person name="Kyrpides N."/>
            <person name="Kim E."/>
            <person name="Richardson P."/>
        </authorList>
    </citation>
    <scope>NUCLEOTIDE SEQUENCE [LARGE SCALE GENOMIC DNA]</scope>
    <source>
        <strain evidence="7">IMS101</strain>
    </source>
</reference>
<evidence type="ECO:0000256" key="4">
    <source>
        <dbReference type="ARBA" id="ARBA00023136"/>
    </source>
</evidence>
<protein>
    <recommendedName>
        <fullName evidence="6">Translocation and assembly module TamB C-terminal domain-containing protein</fullName>
    </recommendedName>
</protein>
<dbReference type="RefSeq" id="WP_011610211.1">
    <property type="nucleotide sequence ID" value="NC_008312.1"/>
</dbReference>
<evidence type="ECO:0000256" key="3">
    <source>
        <dbReference type="ARBA" id="ARBA00022989"/>
    </source>
</evidence>
<dbReference type="EMBL" id="CP000393">
    <property type="protein sequence ID" value="ABG49815.1"/>
    <property type="molecule type" value="Genomic_DNA"/>
</dbReference>
<accession>Q119K9</accession>
<dbReference type="eggNOG" id="COG2982">
    <property type="taxonomic scope" value="Bacteria"/>
</dbReference>
<evidence type="ECO:0000256" key="1">
    <source>
        <dbReference type="ARBA" id="ARBA00004167"/>
    </source>
</evidence>
<feature type="domain" description="Translocation and assembly module TamB C-terminal" evidence="6">
    <location>
        <begin position="1942"/>
        <end position="2322"/>
    </location>
</feature>
<evidence type="ECO:0000256" key="5">
    <source>
        <dbReference type="SAM" id="Phobius"/>
    </source>
</evidence>
<evidence type="ECO:0000256" key="2">
    <source>
        <dbReference type="ARBA" id="ARBA00022692"/>
    </source>
</evidence>
<dbReference type="Pfam" id="PF04357">
    <property type="entry name" value="TamB"/>
    <property type="match status" value="1"/>
</dbReference>
<keyword evidence="4 5" id="KW-0472">Membrane</keyword>
<dbReference type="eggNOG" id="COG3210">
    <property type="taxonomic scope" value="Bacteria"/>
</dbReference>
<dbReference type="PANTHER" id="PTHR34457:SF3">
    <property type="entry name" value="PROTEIN TIC236, CHLOROPLASTIC"/>
    <property type="match status" value="1"/>
</dbReference>
<dbReference type="OrthoDB" id="536281at2"/>
<feature type="transmembrane region" description="Helical" evidence="5">
    <location>
        <begin position="20"/>
        <end position="46"/>
    </location>
</feature>
<dbReference type="eggNOG" id="COG2911">
    <property type="taxonomic scope" value="Bacteria"/>
</dbReference>
<proteinExistence type="predicted"/>
<keyword evidence="2 5" id="KW-0812">Transmembrane</keyword>
<gene>
    <name evidence="7" type="ordered locus">Tery_0342</name>
</gene>
<name>Q119K9_TRIEI</name>
<dbReference type="GO" id="GO:0005886">
    <property type="term" value="C:plasma membrane"/>
    <property type="evidence" value="ECO:0007669"/>
    <property type="project" value="InterPro"/>
</dbReference>
<dbReference type="STRING" id="203124.Tery_0342"/>
<comment type="subcellular location">
    <subcellularLocation>
        <location evidence="1">Membrane</location>
        <topology evidence="1">Single-pass membrane protein</topology>
    </subcellularLocation>
</comment>
<sequence length="2322" mass="249857">MTNAPKKLNDQTNVSTSRKWIRIIIISGIGLGTVSVAGGIVGTWFVQKQLAPMVSKSLSKLMQRPVKVGELKKFGLGYIEFGPSSLPPNSKDSISAYTEVVKVKFPLRSILFKTLKLDITFGESQAYVQQEIDGSFAIPKLAGDLPDPPLDIEIKKVNFPKINVSIQPSEKGKSSTPILLDLSKTEVRSLDKQQRWLVSLNGRVIDGGNFKVNADANIKTWEIEANMVAQKLQLPIFATLASALENIPTLNIESGELDANLRAQVKITDNIADIVQDVRGRVSLQRLKANTDILSNQVNLNTVANISWPKVNVENLDGNYGNIGLKLRGAVETTRDLNLENIKLDFQGTVLPVSFETLFNTATREINLLSNNTTSAETKQQLQQINGQIQSIKPLLAGRVKTDIKFSGSLLEPLVSGKIETTEVTRVDRLRFKNIATKFTVSSQLNQDFRPVNMAASFSGLQINPMLGGKITGKGAVLEVDLPIATPKASSKKLEVGTQAVERFQEVSLKSQESETKFNPTVDLDLRVQNLPVEAIAQQYNITSPLPIGEFSTEVKISGPLETLKGQVQWRLPKAVYPLSGAVDIINSQANIKNTIVKIGGGTVNINGNANLENWQLNATVNQVNLDKKSLQPLGLPSGLEGIFNGKANFSGLTSKFSINSINGNGNGIVNIAGGQINLNGKLNNGNWQGKGIGSQINLSALERIAINSDILRTPNSIFSSKNDGIINGEVTLSGNLNNLSLAGVKANINGNLNLANGIINANGKVNNGGFKVLVNTAELPINPLLDLGWSAVNSGIINDQEKLNLIKKNIPRLKSINGKLSGKVSLLGNLTNLSPEFLQENITGDFTGNLKIKTGTINAVGNLKRGNFQTIFQTNQIALSAVEDLLKETRIVSPKSNIVQKNTDGQVKGRATVSGNINNLTPEGVTIDGYGKVLIAGGIINAQGRLSQGNFQASVNSSKLRVNPLLDLGKSVLVSGLIPVETYKIKTLIRQVNTINSLNSQVNIKANFSGNLTNFTSERISAMAKSQLFIDDNYIDFDGKLNGGNFLVNVETARISLRPLEKIIRKTDLVSLPPSATLPPGIEGEILGKFSVFANINNVNLQDIAVDGSGKLIIGNNTINATGKLEQGNFEAVAIADPIPLSFVKKIAKETEVVSSENLRYLETINGNVFANAKLAGNLDNLNPEAIAASAEGKLIFADGGAINITGELVGKEWQAAVVGNQIPLEQFSAALEKHEQAKSAVAAIRKAQKLLGQAENLPVIGGLFNSKIDLSGSLANLNPEAIQAQAKLTLSELPVIDKSFNGLFSWNQKRIEITKAAIPPEVNVNGLVDVDFTAQKSPTISGINIDVSLSDFNLASLPIKKLMESLPVEKKGELLTGRVSFDGKVIGKSIADLNLVGDVVLRNLSVNKVDFDSELSGKLNAGITQGINFKIAGKNDSLELVLDETYFPTAFLVKRDQAKLAGVTEGENFLITLAKFPLELLGIAPAKQFDIGAVSGEASAKIAVSNLRTFDIKSIKADGNLEVTKPGIGYIDAESFRADINYAQGKASINDGILLLGNSRYVLQGMVDLNSQGATFDPYFAANLKIEKAEVQDILTALQWFELKDIARGVATPNYAKAADLQTSAVGFYEKTPVMMQLRRLAEIKVLLKQQEESQEPKTPIQIPPLADLDVTLSGEIMAEGSLQSGVDGKFDIKGSGWSWGVYKIDNFLVQGKYENEVLTVKPLEVQVGEASLAFNGDLNTKNQSGKLQLKNIDLAEVQKFAQSYVLQNSNINITGKLNLETELNGNFQDPRAKGKIKIVDGTLNERPIEKAQTDFSYKAGRLGFNGDLSIVGDPILYEGDVPINLPFAKVSTDNNLINARVNVKNDAFKIVNILTDQVVLDSGEGDISLEVKGTLKQPRVEGTAKFTDISIAATAFPEALTDLEGTVSFNGDSIEVEKIQGNISDGVVEVTGVLPIRESLGREDSDINNPLTITLKKLNVDFKKVFKGGIDGEVIITGTALEPVVGGNVEVSKGKIFLNQAVGLAEGAVGEKQTDGVSSGLGEFEVGLNDFQLMLSDRLEMSFLGIANFQVAGGLLINGTLKNIRPSGKINLEGGTINLFSTELRLDRSYKNIAEFNPNNRFDPMLDIQLLASAFETSGSSLSRSNSAFSAETIDAPSLGTLSSSQRIKIRAKAKGLLSELKDNLELTSSPQRTETQIVSLLGGNIVNTLSAGRSLALANVASTALFTNIEQDIIEGTGLSEFRIFPANIPNSGSERANSLGWGLEVGIDLTDKVGASVTILEATELSLDYQINNKIRLRGNSNFDENAVLSIQYETRF</sequence>
<dbReference type="PANTHER" id="PTHR34457">
    <property type="entry name" value="EMBRYO DEFECTIVE 2410"/>
    <property type="match status" value="1"/>
</dbReference>
<dbReference type="GO" id="GO:0009306">
    <property type="term" value="P:protein secretion"/>
    <property type="evidence" value="ECO:0007669"/>
    <property type="project" value="InterPro"/>
</dbReference>
<organism evidence="7">
    <name type="scientific">Trichodesmium erythraeum (strain IMS101)</name>
    <dbReference type="NCBI Taxonomy" id="203124"/>
    <lineage>
        <taxon>Bacteria</taxon>
        <taxon>Bacillati</taxon>
        <taxon>Cyanobacteriota</taxon>
        <taxon>Cyanophyceae</taxon>
        <taxon>Oscillatoriophycideae</taxon>
        <taxon>Oscillatoriales</taxon>
        <taxon>Microcoleaceae</taxon>
        <taxon>Trichodesmium</taxon>
    </lineage>
</organism>
<dbReference type="InterPro" id="IPR053022">
    <property type="entry name" value="Chloroplast_translocon_comp"/>
</dbReference>
<evidence type="ECO:0000259" key="6">
    <source>
        <dbReference type="Pfam" id="PF04357"/>
    </source>
</evidence>
<dbReference type="InterPro" id="IPR007452">
    <property type="entry name" value="TamB_C"/>
</dbReference>
<dbReference type="HOGENOM" id="CLU_001223_0_0_3"/>
<dbReference type="KEGG" id="ter:Tery_0342"/>
<evidence type="ECO:0000313" key="7">
    <source>
        <dbReference type="EMBL" id="ABG49815.1"/>
    </source>
</evidence>
<keyword evidence="3 5" id="KW-1133">Transmembrane helix</keyword>